<sequence>MPPKRPPQSSYRNGTGSIALITGIVALVFAFVPIVGDLVTVPTGIVAVVCGWVGFSRADRGLASNHREALTGLALGTAALFVVFLVFVATHAPGG</sequence>
<dbReference type="RefSeq" id="WP_072814351.1">
    <property type="nucleotide sequence ID" value="NZ_JAHWLX010000040.1"/>
</dbReference>
<keyword evidence="1" id="KW-0472">Membrane</keyword>
<keyword evidence="3" id="KW-1185">Reference proteome</keyword>
<feature type="transmembrane region" description="Helical" evidence="1">
    <location>
        <begin position="70"/>
        <end position="92"/>
    </location>
</feature>
<accession>A0ABU3WVS1</accession>
<evidence type="ECO:0008006" key="4">
    <source>
        <dbReference type="Google" id="ProtNLM"/>
    </source>
</evidence>
<evidence type="ECO:0000313" key="3">
    <source>
        <dbReference type="Proteomes" id="UP001275440"/>
    </source>
</evidence>
<keyword evidence="1" id="KW-1133">Transmembrane helix</keyword>
<comment type="caution">
    <text evidence="2">The sequence shown here is derived from an EMBL/GenBank/DDBJ whole genome shotgun (WGS) entry which is preliminary data.</text>
</comment>
<organism evidence="2 3">
    <name type="scientific">Rhodococcus zopfii</name>
    <dbReference type="NCBI Taxonomy" id="43772"/>
    <lineage>
        <taxon>Bacteria</taxon>
        <taxon>Bacillati</taxon>
        <taxon>Actinomycetota</taxon>
        <taxon>Actinomycetes</taxon>
        <taxon>Mycobacteriales</taxon>
        <taxon>Nocardiaceae</taxon>
        <taxon>Rhodococcus</taxon>
    </lineage>
</organism>
<feature type="transmembrane region" description="Helical" evidence="1">
    <location>
        <begin position="38"/>
        <end position="58"/>
    </location>
</feature>
<dbReference type="EMBL" id="WBMO01000005">
    <property type="protein sequence ID" value="MDV2477993.1"/>
    <property type="molecule type" value="Genomic_DNA"/>
</dbReference>
<reference evidence="2 3" key="1">
    <citation type="submission" date="2019-10" db="EMBL/GenBank/DDBJ databases">
        <title>Draft Genome Assembly of Rhodococcus zopfii DSM44189.</title>
        <authorList>
            <person name="Sutton J.M."/>
            <person name="Akob D.M."/>
            <person name="Bushman T.J."/>
        </authorList>
    </citation>
    <scope>NUCLEOTIDE SEQUENCE [LARGE SCALE GENOMIC DNA]</scope>
    <source>
        <strain evidence="2 3">DSM 44189</strain>
    </source>
</reference>
<feature type="transmembrane region" description="Helical" evidence="1">
    <location>
        <begin position="12"/>
        <end position="32"/>
    </location>
</feature>
<proteinExistence type="predicted"/>
<keyword evidence="1" id="KW-0812">Transmembrane</keyword>
<evidence type="ECO:0000256" key="1">
    <source>
        <dbReference type="SAM" id="Phobius"/>
    </source>
</evidence>
<protein>
    <recommendedName>
        <fullName evidence="4">DUF4190 domain-containing protein</fullName>
    </recommendedName>
</protein>
<dbReference type="Proteomes" id="UP001275440">
    <property type="component" value="Unassembled WGS sequence"/>
</dbReference>
<name>A0ABU3WVS1_9NOCA</name>
<gene>
    <name evidence="2" type="ORF">F8M49_26040</name>
</gene>
<evidence type="ECO:0000313" key="2">
    <source>
        <dbReference type="EMBL" id="MDV2477993.1"/>
    </source>
</evidence>